<dbReference type="AlphaFoldDB" id="A0A9X3R960"/>
<evidence type="ECO:0000313" key="2">
    <source>
        <dbReference type="Proteomes" id="UP001152172"/>
    </source>
</evidence>
<proteinExistence type="predicted"/>
<name>A0A9X3R960_9BACI</name>
<accession>A0A9X3R960</accession>
<dbReference type="Proteomes" id="UP001152172">
    <property type="component" value="Unassembled WGS sequence"/>
</dbReference>
<gene>
    <name evidence="1" type="ORF">M9R61_07080</name>
</gene>
<reference evidence="1" key="1">
    <citation type="submission" date="2022-05" db="EMBL/GenBank/DDBJ databases">
        <authorList>
            <person name="Colautti A."/>
            <person name="Iacumin L."/>
        </authorList>
    </citation>
    <scope>NUCLEOTIDE SEQUENCE</scope>
    <source>
        <strain evidence="1">DSM 30747</strain>
    </source>
</reference>
<dbReference type="EMBL" id="JAMKBI010000004">
    <property type="protein sequence ID" value="MCZ8533114.1"/>
    <property type="molecule type" value="Genomic_DNA"/>
</dbReference>
<organism evidence="1 2">
    <name type="scientific">Psychrobacillus psychrodurans</name>
    <dbReference type="NCBI Taxonomy" id="126157"/>
    <lineage>
        <taxon>Bacteria</taxon>
        <taxon>Bacillati</taxon>
        <taxon>Bacillota</taxon>
        <taxon>Bacilli</taxon>
        <taxon>Bacillales</taxon>
        <taxon>Bacillaceae</taxon>
        <taxon>Psychrobacillus</taxon>
    </lineage>
</organism>
<protein>
    <submittedName>
        <fullName evidence="1">Uncharacterized protein</fullName>
    </submittedName>
</protein>
<dbReference type="RefSeq" id="WP_269921555.1">
    <property type="nucleotide sequence ID" value="NZ_JAMKBI010000004.1"/>
</dbReference>
<sequence length="67" mass="7879">MINLRRAYGVIKLSSYLDTVGYPLTEEEINVLIINKEIPHLKPMANMIVFNLDHIDWWINQKQISPK</sequence>
<comment type="caution">
    <text evidence="1">The sequence shown here is derived from an EMBL/GenBank/DDBJ whole genome shotgun (WGS) entry which is preliminary data.</text>
</comment>
<evidence type="ECO:0000313" key="1">
    <source>
        <dbReference type="EMBL" id="MCZ8533114.1"/>
    </source>
</evidence>
<keyword evidence="2" id="KW-1185">Reference proteome</keyword>